<dbReference type="RefSeq" id="WP_172420298.1">
    <property type="nucleotide sequence ID" value="NZ_AP022843.1"/>
</dbReference>
<dbReference type="EMBL" id="AP022843">
    <property type="protein sequence ID" value="BCB07213.1"/>
    <property type="molecule type" value="Genomic_DNA"/>
</dbReference>
<protein>
    <submittedName>
        <fullName evidence="1">Uncharacterized protein</fullName>
    </submittedName>
</protein>
<gene>
    <name evidence="1" type="ORF">HHSLTHF2_11030</name>
</gene>
<name>A0A6F8U2R4_9GAMM</name>
<proteinExistence type="predicted"/>
<accession>A0A6F8U2R4</accession>
<organism evidence="1 2">
    <name type="scientific">Halomonas hydrothermalis</name>
    <dbReference type="NCBI Taxonomy" id="115561"/>
    <lineage>
        <taxon>Bacteria</taxon>
        <taxon>Pseudomonadati</taxon>
        <taxon>Pseudomonadota</taxon>
        <taxon>Gammaproteobacteria</taxon>
        <taxon>Oceanospirillales</taxon>
        <taxon>Halomonadaceae</taxon>
        <taxon>Halomonas</taxon>
    </lineage>
</organism>
<sequence>MTKEKNPRHEDAGAKYSFTIITARNPARLTKTMTFKEDGEIEKASGGQLLRGHAEVWTAESLNDFAEVLASLGHDQALTYGRPAADSVRIVTKKAYQRAGSPDNLVPRDNEHFQFPTSGGVFFIDYDPEDGTTSKGADEVYTALCAAVPGLQDKGHIRWLSSSSNIVNMVSGEDLTGERGRRFYFFTTNASDIPRAGAALITYLWAAGYGYIKVSKAGALLERTIVDGVVWQPERLDFAAGAYCVKPLEQQRGAPSVVGGPPLDTRRDIPDPPTEIVRLAEQNKAAAKAAIRPEAEAAKIRFIETRASEMEAQSGGNIEQHRQTVRRAVESGALVGAYPLTVQFAGKLQPVTVEGVIADPDTYNGCLTCDPLDDEYDNGRLVGKLYLKGTTPRLFTFRHNRTFTLVRDLVRVQIVTGRTADATERVLQELNSFPDVFDFGGGVVQVASGNVYRQDRASLRQLIGGRFQFYRTKTQPNGGTVEIALEPPNAILDAILSNGTQRQLKRLTAVISAPVMRLDGHLLTAEGYDPDTCLVLELAQ</sequence>
<dbReference type="AlphaFoldDB" id="A0A6F8U2R4"/>
<evidence type="ECO:0000313" key="1">
    <source>
        <dbReference type="EMBL" id="BCB07213.1"/>
    </source>
</evidence>
<dbReference type="Proteomes" id="UP000502259">
    <property type="component" value="Chromosome"/>
</dbReference>
<keyword evidence="2" id="KW-1185">Reference proteome</keyword>
<reference evidence="1 2" key="1">
    <citation type="submission" date="2020-03" db="EMBL/GenBank/DDBJ databases">
        <title>Complete Genome Sequence of Halomonas hydrothermalis Strain Slthf2, Halophilic Bacterium Isolated from Deep-Sea Hydrothermal-Vent Environments.</title>
        <authorList>
            <person name="Takeyama N."/>
            <person name="Huang M."/>
            <person name="Sato K."/>
            <person name="Galipon J."/>
            <person name="Arakawa K."/>
        </authorList>
    </citation>
    <scope>NUCLEOTIDE SEQUENCE [LARGE SCALE GENOMIC DNA]</scope>
    <source>
        <strain evidence="1 2">Slthf2</strain>
    </source>
</reference>
<evidence type="ECO:0000313" key="2">
    <source>
        <dbReference type="Proteomes" id="UP000502259"/>
    </source>
</evidence>